<sequence length="128" mass="14677">MLHKTSPLQQQQHTQCNPKPPLTLPRRDRETIFNRPSAPFLPPPNLEPIDLLFPQGSVAPPGLFSCVEPLSRSGWKLKEVRLLPCTFEQGCHQLICETYTKDLFAIKKKKRRIASTPTFFTSYLAYQL</sequence>
<accession>A0A0V0INE7</accession>
<proteinExistence type="predicted"/>
<reference evidence="2" key="1">
    <citation type="submission" date="2015-12" db="EMBL/GenBank/DDBJ databases">
        <title>Gene expression during late stages of embryo sac development: a critical building block for successful pollen-pistil interactions.</title>
        <authorList>
            <person name="Liu Y."/>
            <person name="Joly V."/>
            <person name="Sabar M."/>
            <person name="Matton D.P."/>
        </authorList>
    </citation>
    <scope>NUCLEOTIDE SEQUENCE</scope>
</reference>
<feature type="region of interest" description="Disordered" evidence="1">
    <location>
        <begin position="1"/>
        <end position="26"/>
    </location>
</feature>
<dbReference type="AlphaFoldDB" id="A0A0V0INE7"/>
<evidence type="ECO:0000313" key="2">
    <source>
        <dbReference type="EMBL" id="JAP33955.1"/>
    </source>
</evidence>
<feature type="compositionally biased region" description="Polar residues" evidence="1">
    <location>
        <begin position="1"/>
        <end position="17"/>
    </location>
</feature>
<organism evidence="2">
    <name type="scientific">Solanum chacoense</name>
    <name type="common">Chaco potato</name>
    <dbReference type="NCBI Taxonomy" id="4108"/>
    <lineage>
        <taxon>Eukaryota</taxon>
        <taxon>Viridiplantae</taxon>
        <taxon>Streptophyta</taxon>
        <taxon>Embryophyta</taxon>
        <taxon>Tracheophyta</taxon>
        <taxon>Spermatophyta</taxon>
        <taxon>Magnoliopsida</taxon>
        <taxon>eudicotyledons</taxon>
        <taxon>Gunneridae</taxon>
        <taxon>Pentapetalae</taxon>
        <taxon>asterids</taxon>
        <taxon>lamiids</taxon>
        <taxon>Solanales</taxon>
        <taxon>Solanaceae</taxon>
        <taxon>Solanoideae</taxon>
        <taxon>Solaneae</taxon>
        <taxon>Solanum</taxon>
    </lineage>
</organism>
<name>A0A0V0INE7_SOLCH</name>
<evidence type="ECO:0000256" key="1">
    <source>
        <dbReference type="SAM" id="MobiDB-lite"/>
    </source>
</evidence>
<dbReference type="EMBL" id="GEDG01004474">
    <property type="protein sequence ID" value="JAP33955.1"/>
    <property type="molecule type" value="Transcribed_RNA"/>
</dbReference>
<protein>
    <submittedName>
        <fullName evidence="2">Putative ovule protein</fullName>
    </submittedName>
</protein>